<dbReference type="PRINTS" id="PR00081">
    <property type="entry name" value="GDHRDH"/>
</dbReference>
<dbReference type="InterPro" id="IPR002347">
    <property type="entry name" value="SDR_fam"/>
</dbReference>
<sequence length="378" mass="41539">MKEAIILVDLQIGQVSFSFSANLILAPAPHLRVKMELFDCSPQKYASFPHWLRRQLFESPRPVSDVDLTGKVAIVTGANQGIGFEVADQLLALKVDKLIIGARNEDKGKSAAKILEAKYKLTPGSIEVWKLDMLDYATITKFGERANQLKNLDIAVLNAGIFRKEMIINELTGHEEDIQTNYLSTVLLTLLLLPTLESKKRASNLPGRLTIVSSDMSGMTKFVEQDGDPLLAVLDKRDAYKWDAFERYGTSKLLGQLFLAELAKHVSPSAVIINAANPGLCHGSGLSRDVEGEGIAYRAAMALYFALLGRKSAVGAHVVMNAALKQGEKSHGQAIDGNKIRPMGPFVYSPKSAEVTRRLWKETMKELSFANIEISGRV</sequence>
<dbReference type="AlphaFoldDB" id="A0AA35Q5K3"/>
<evidence type="ECO:0000313" key="4">
    <source>
        <dbReference type="EMBL" id="CAI6094741.1"/>
    </source>
</evidence>
<dbReference type="InterPro" id="IPR036291">
    <property type="entry name" value="NAD(P)-bd_dom_sf"/>
</dbReference>
<evidence type="ECO:0000313" key="5">
    <source>
        <dbReference type="Proteomes" id="UP001160390"/>
    </source>
</evidence>
<dbReference type="PANTHER" id="PTHR24320:SF252">
    <property type="entry name" value="DEHYDROGENASE_REDUCTASE FAMILY PROTEIN, PUTATIVE (AFU_ORTHOLOGUE AFUA_3G08550)-RELATED"/>
    <property type="match status" value="1"/>
</dbReference>
<evidence type="ECO:0000256" key="3">
    <source>
        <dbReference type="ARBA" id="ARBA00023002"/>
    </source>
</evidence>
<keyword evidence="5" id="KW-1185">Reference proteome</keyword>
<proteinExistence type="inferred from homology"/>
<dbReference type="Pfam" id="PF00106">
    <property type="entry name" value="adh_short"/>
    <property type="match status" value="1"/>
</dbReference>
<name>A0AA35Q5K3_9HYPO</name>
<evidence type="ECO:0000256" key="2">
    <source>
        <dbReference type="ARBA" id="ARBA00022857"/>
    </source>
</evidence>
<accession>A0AA35Q5K3</accession>
<evidence type="ECO:0000256" key="1">
    <source>
        <dbReference type="ARBA" id="ARBA00006484"/>
    </source>
</evidence>
<organism evidence="4 5">
    <name type="scientific">Clonostachys chloroleuca</name>
    <dbReference type="NCBI Taxonomy" id="1926264"/>
    <lineage>
        <taxon>Eukaryota</taxon>
        <taxon>Fungi</taxon>
        <taxon>Dikarya</taxon>
        <taxon>Ascomycota</taxon>
        <taxon>Pezizomycotina</taxon>
        <taxon>Sordariomycetes</taxon>
        <taxon>Hypocreomycetidae</taxon>
        <taxon>Hypocreales</taxon>
        <taxon>Bionectriaceae</taxon>
        <taxon>Clonostachys</taxon>
    </lineage>
</organism>
<dbReference type="GO" id="GO:0016491">
    <property type="term" value="F:oxidoreductase activity"/>
    <property type="evidence" value="ECO:0007669"/>
    <property type="project" value="UniProtKB-KW"/>
</dbReference>
<keyword evidence="2" id="KW-0521">NADP</keyword>
<dbReference type="PANTHER" id="PTHR24320">
    <property type="entry name" value="RETINOL DEHYDROGENASE"/>
    <property type="match status" value="1"/>
</dbReference>
<comment type="caution">
    <text evidence="4">The sequence shown here is derived from an EMBL/GenBank/DDBJ whole genome shotgun (WGS) entry which is preliminary data.</text>
</comment>
<dbReference type="SUPFAM" id="SSF51735">
    <property type="entry name" value="NAD(P)-binding Rossmann-fold domains"/>
    <property type="match status" value="1"/>
</dbReference>
<dbReference type="Proteomes" id="UP001160390">
    <property type="component" value="Unassembled WGS sequence"/>
</dbReference>
<reference evidence="4" key="1">
    <citation type="submission" date="2023-01" db="EMBL/GenBank/DDBJ databases">
        <authorList>
            <person name="Piombo E."/>
        </authorList>
    </citation>
    <scope>NUCLEOTIDE SEQUENCE</scope>
</reference>
<protein>
    <submittedName>
        <fullName evidence="4">Uncharacterized protein</fullName>
    </submittedName>
</protein>
<dbReference type="Gene3D" id="3.40.50.720">
    <property type="entry name" value="NAD(P)-binding Rossmann-like Domain"/>
    <property type="match status" value="1"/>
</dbReference>
<dbReference type="EMBL" id="CABFNP030001260">
    <property type="protein sequence ID" value="CAI6094741.1"/>
    <property type="molecule type" value="Genomic_DNA"/>
</dbReference>
<comment type="similarity">
    <text evidence="1">Belongs to the short-chain dehydrogenases/reductases (SDR) family.</text>
</comment>
<gene>
    <name evidence="4" type="ORF">CCHLO57077_00012182</name>
</gene>
<keyword evidence="3" id="KW-0560">Oxidoreductase</keyword>